<feature type="domain" description="Tail sheath protein C-terminal" evidence="4">
    <location>
        <begin position="344"/>
        <end position="443"/>
    </location>
</feature>
<reference evidence="5 6" key="1">
    <citation type="submission" date="2016-10" db="EMBL/GenBank/DDBJ databases">
        <authorList>
            <person name="de Groot N.N."/>
        </authorList>
    </citation>
    <scope>NUCLEOTIDE SEQUENCE [LARGE SCALE GENOMIC DNA]</scope>
    <source>
        <strain evidence="5 6">DSM 1736</strain>
    </source>
</reference>
<gene>
    <name evidence="5" type="ORF">SAMN04488502_11262</name>
</gene>
<organism evidence="5 6">
    <name type="scientific">Dendrosporobacter quercicolus</name>
    <dbReference type="NCBI Taxonomy" id="146817"/>
    <lineage>
        <taxon>Bacteria</taxon>
        <taxon>Bacillati</taxon>
        <taxon>Bacillota</taxon>
        <taxon>Negativicutes</taxon>
        <taxon>Selenomonadales</taxon>
        <taxon>Sporomusaceae</taxon>
        <taxon>Dendrosporobacter</taxon>
    </lineage>
</organism>
<dbReference type="InterPro" id="IPR035326">
    <property type="entry name" value="Beta_sandwich_Seath"/>
</dbReference>
<name>A0A1G9YVK9_9FIRM</name>
<evidence type="ECO:0000259" key="2">
    <source>
        <dbReference type="Pfam" id="PF04984"/>
    </source>
</evidence>
<accession>A0A1G9YVK9</accession>
<dbReference type="AlphaFoldDB" id="A0A1G9YVK9"/>
<dbReference type="Gene3D" id="3.40.50.11790">
    <property type="match status" value="1"/>
</dbReference>
<dbReference type="Pfam" id="PF17482">
    <property type="entry name" value="Phage_sheath_1C"/>
    <property type="match status" value="1"/>
</dbReference>
<proteinExistence type="inferred from homology"/>
<feature type="domain" description="Phage tail sheath protein-like beta-sandwich" evidence="3">
    <location>
        <begin position="107"/>
        <end position="182"/>
    </location>
</feature>
<dbReference type="Gene3D" id="3.30.360.90">
    <property type="match status" value="1"/>
</dbReference>
<evidence type="ECO:0000313" key="5">
    <source>
        <dbReference type="EMBL" id="SDN12393.1"/>
    </source>
</evidence>
<dbReference type="Gene3D" id="2.60.40.4290">
    <property type="match status" value="1"/>
</dbReference>
<evidence type="ECO:0000256" key="1">
    <source>
        <dbReference type="ARBA" id="ARBA00008005"/>
    </source>
</evidence>
<keyword evidence="6" id="KW-1185">Reference proteome</keyword>
<dbReference type="InterPro" id="IPR035089">
    <property type="entry name" value="Phage_sheath_subtilisin"/>
</dbReference>
<evidence type="ECO:0000259" key="4">
    <source>
        <dbReference type="Pfam" id="PF17482"/>
    </source>
</evidence>
<dbReference type="EMBL" id="FNHB01000012">
    <property type="protein sequence ID" value="SDN12393.1"/>
    <property type="molecule type" value="Genomic_DNA"/>
</dbReference>
<dbReference type="Gene3D" id="3.30.1490.360">
    <property type="match status" value="1"/>
</dbReference>
<evidence type="ECO:0000313" key="6">
    <source>
        <dbReference type="Proteomes" id="UP000214880"/>
    </source>
</evidence>
<comment type="similarity">
    <text evidence="1">Belongs to the myoviridae tail sheath protein family.</text>
</comment>
<dbReference type="InterPro" id="IPR020287">
    <property type="entry name" value="Tail_sheath_C"/>
</dbReference>
<dbReference type="Pfam" id="PF17481">
    <property type="entry name" value="Phage_sheath_domII"/>
    <property type="match status" value="1"/>
</dbReference>
<dbReference type="Proteomes" id="UP000214880">
    <property type="component" value="Unassembled WGS sequence"/>
</dbReference>
<evidence type="ECO:0000259" key="3">
    <source>
        <dbReference type="Pfam" id="PF17481"/>
    </source>
</evidence>
<sequence length="445" mass="48996">MALGGGIWMFQNKVLPGAYINFKSKNRPVVDFADRGYAAIPVELDWGVEGAIFTVGQADFQTDSRKIFGYDYTHEKLRPLRDLFLHLKTGHFFRINGSGAARAENAIAKAKYSGVRGNDLQVSIVESLDQEGGYEVLTYLEQTVVDRQTVASMAAIQDNDYVVFKRDFELTATAGTPLTGGANGAVTGADYQAFLDLAEQKYFNILICPSTEATVKSLFISYTKRMRDDVGMKFQVVVHSVENADYEGVISVRNNVTDTGASPASLVYWLGGAEAGCAINASLTNATYDGEYTVDVNLKQSELAKYLQLGQVVFHGVGKRISGEYVESVRVLEDVNSFTGFTVEKNKDFSNNQVVRILDQIAIDIATLFNESFLGKVGNDEIGRASFKSNIIYHHKELERIRAIQNFNADDVVVEKGLEKGSVLVTDPVEPVGVMDRLYMQVIVG</sequence>
<dbReference type="Gene3D" id="3.30.1370.220">
    <property type="match status" value="1"/>
</dbReference>
<dbReference type="Pfam" id="PF04984">
    <property type="entry name" value="Phage_sheath_1"/>
    <property type="match status" value="1"/>
</dbReference>
<dbReference type="STRING" id="146817.SAMN04488502_11262"/>
<feature type="domain" description="Tail sheath protein subtilisin-like" evidence="2">
    <location>
        <begin position="184"/>
        <end position="320"/>
    </location>
</feature>
<protein>
    <submittedName>
        <fullName evidence="5">Phage tail sheath protein</fullName>
    </submittedName>
</protein>
<dbReference type="OrthoDB" id="89060at2"/>
<dbReference type="RefSeq" id="WP_092074756.1">
    <property type="nucleotide sequence ID" value="NZ_FNHB01000012.1"/>
</dbReference>